<comment type="caution">
    <text evidence="11">The sequence shown here is derived from an EMBL/GenBank/DDBJ whole genome shotgun (WGS) entry which is preliminary data.</text>
</comment>
<keyword evidence="9" id="KW-0915">Sodium</keyword>
<proteinExistence type="inferred from homology"/>
<evidence type="ECO:0000256" key="9">
    <source>
        <dbReference type="ARBA" id="ARBA00023201"/>
    </source>
</evidence>
<evidence type="ECO:0000256" key="1">
    <source>
        <dbReference type="ARBA" id="ARBA00004141"/>
    </source>
</evidence>
<reference evidence="11 12" key="1">
    <citation type="journal article" date="2016" name="ISME J.">
        <title>Integrated multi-omics analyses reveal the biochemical mechanisms and phylogenetic relevance of anaerobic androgen biodegradation in the environment.</title>
        <authorList>
            <person name="Yang F.C."/>
            <person name="Chen Y.L."/>
            <person name="Tang S.L."/>
            <person name="Yu C.P."/>
            <person name="Wang P.H."/>
            <person name="Ismail W."/>
            <person name="Wang C.H."/>
            <person name="Ding J.Y."/>
            <person name="Yang C.Y."/>
            <person name="Yang C.Y."/>
            <person name="Chiang Y.R."/>
        </authorList>
    </citation>
    <scope>NUCLEOTIDE SEQUENCE [LARGE SCALE GENOMIC DNA]</scope>
    <source>
        <strain evidence="11 12">DSM 13999</strain>
    </source>
</reference>
<dbReference type="CDD" id="cd11474">
    <property type="entry name" value="SLC5sbd_CHT"/>
    <property type="match status" value="1"/>
</dbReference>
<gene>
    <name evidence="11" type="ORF">ACY05_00990</name>
</gene>
<keyword evidence="9" id="KW-0406">Ion transport</keyword>
<dbReference type="OrthoDB" id="9789704at2"/>
<evidence type="ECO:0000313" key="12">
    <source>
        <dbReference type="Proteomes" id="UP000243416"/>
    </source>
</evidence>
<keyword evidence="3" id="KW-0813">Transport</keyword>
<evidence type="ECO:0000256" key="3">
    <source>
        <dbReference type="ARBA" id="ARBA00022448"/>
    </source>
</evidence>
<dbReference type="PROSITE" id="PS00457">
    <property type="entry name" value="NA_SOLUT_SYMP_2"/>
    <property type="match status" value="1"/>
</dbReference>
<keyword evidence="6" id="KW-0769">Symport</keyword>
<dbReference type="PANTHER" id="PTHR48086">
    <property type="entry name" value="SODIUM/PROLINE SYMPORTER-RELATED"/>
    <property type="match status" value="1"/>
</dbReference>
<dbReference type="Gene3D" id="1.20.1730.10">
    <property type="entry name" value="Sodium/glucose cotransporter"/>
    <property type="match status" value="1"/>
</dbReference>
<keyword evidence="9" id="KW-0739">Sodium transport</keyword>
<accession>A0A656Z9V8</accession>
<keyword evidence="7" id="KW-1133">Transmembrane helix</keyword>
<comment type="subcellular location">
    <subcellularLocation>
        <location evidence="1">Membrane</location>
        <topology evidence="1">Multi-pass membrane protein</topology>
    </subcellularLocation>
</comment>
<dbReference type="AlphaFoldDB" id="A0A656Z9V8"/>
<dbReference type="InterPro" id="IPR038377">
    <property type="entry name" value="Na/Glc_symporter_sf"/>
</dbReference>
<comment type="similarity">
    <text evidence="2 10">Belongs to the sodium:solute symporter (SSF) (TC 2.A.21) family.</text>
</comment>
<protein>
    <submittedName>
        <fullName evidence="11">Sodium:solute symporter</fullName>
    </submittedName>
</protein>
<dbReference type="Pfam" id="PF00474">
    <property type="entry name" value="SSF"/>
    <property type="match status" value="1"/>
</dbReference>
<dbReference type="PROSITE" id="PS50283">
    <property type="entry name" value="NA_SOLUT_SYMP_3"/>
    <property type="match status" value="1"/>
</dbReference>
<evidence type="ECO:0000313" key="11">
    <source>
        <dbReference type="EMBL" id="KYC29176.1"/>
    </source>
</evidence>
<dbReference type="GO" id="GO:0046942">
    <property type="term" value="P:carboxylic acid transport"/>
    <property type="evidence" value="ECO:0007669"/>
    <property type="project" value="UniProtKB-ARBA"/>
</dbReference>
<dbReference type="RefSeq" id="WP_067169589.1">
    <property type="nucleotide sequence ID" value="NZ_LFZK01000001.1"/>
</dbReference>
<evidence type="ECO:0000256" key="10">
    <source>
        <dbReference type="RuleBase" id="RU362091"/>
    </source>
</evidence>
<dbReference type="EMBL" id="LFZK01000001">
    <property type="protein sequence ID" value="KYC29176.1"/>
    <property type="molecule type" value="Genomic_DNA"/>
</dbReference>
<dbReference type="GO" id="GO:0005886">
    <property type="term" value="C:plasma membrane"/>
    <property type="evidence" value="ECO:0007669"/>
    <property type="project" value="TreeGrafter"/>
</dbReference>
<sequence length="513" mass="55080">MLLWFVILYLMVSVGIGLLAATRVHSAKDFAVAGRSLPLPVVTATVFATWFGAEAVFGVSATFVTDGLTGVVADPFGSSLCLIFAGMLFSRYLYRLNIITLGDFYRMRYSRSVEVLTTICIVASYLGWVAAQIKALGLIFYVVTDGAVSQQTGMILGSAIVLTYTTFGGMFSVAILDFVQMAVSMGGLLFIAWVVSGQIDGGAPAVIDHARLAGKLDFFPEPDMLKWVAFIGTGMTMMLGSIPQQDVFQRITSAKSEKVALSGSFLGASIYFCFTFVPMFIAYSAILIDPTVFGGLLETDSQLMLPTLVLQYTPLFAQVLFFGAVLSAIMSCSSATLLAPSVTFAENVIRGFWPKMGDHQFLWVMRLTVVGFTLLVLAFALNTEASIFHMVESAYKVTLAGAFVPLICGIFWKRATTQGALAAIIGGLLSWLMVELLIADGSGGGGVYAYALIGDDAVPPQLIGVCVSALGMVLGSLLPQKIGHKTPGRPLHELRHHAASQTHHVTGHHHRHH</sequence>
<dbReference type="InterPro" id="IPR050277">
    <property type="entry name" value="Sodium:Solute_Symporter"/>
</dbReference>
<dbReference type="InterPro" id="IPR001734">
    <property type="entry name" value="Na/solute_symporter"/>
</dbReference>
<evidence type="ECO:0000256" key="6">
    <source>
        <dbReference type="ARBA" id="ARBA00022847"/>
    </source>
</evidence>
<evidence type="ECO:0000256" key="8">
    <source>
        <dbReference type="ARBA" id="ARBA00023136"/>
    </source>
</evidence>
<evidence type="ECO:0000256" key="7">
    <source>
        <dbReference type="ARBA" id="ARBA00022989"/>
    </source>
</evidence>
<keyword evidence="8" id="KW-0472">Membrane</keyword>
<evidence type="ECO:0000256" key="4">
    <source>
        <dbReference type="ARBA" id="ARBA00022475"/>
    </source>
</evidence>
<name>A0A656Z9V8_9PROT</name>
<evidence type="ECO:0000256" key="5">
    <source>
        <dbReference type="ARBA" id="ARBA00022692"/>
    </source>
</evidence>
<evidence type="ECO:0000256" key="2">
    <source>
        <dbReference type="ARBA" id="ARBA00006434"/>
    </source>
</evidence>
<dbReference type="GO" id="GO:0015293">
    <property type="term" value="F:symporter activity"/>
    <property type="evidence" value="ECO:0007669"/>
    <property type="project" value="UniProtKB-KW"/>
</dbReference>
<dbReference type="Proteomes" id="UP000243416">
    <property type="component" value="Unassembled WGS sequence"/>
</dbReference>
<keyword evidence="4" id="KW-1003">Cell membrane</keyword>
<organism evidence="11 12">
    <name type="scientific">Sterolibacterium denitrificans</name>
    <dbReference type="NCBI Taxonomy" id="157592"/>
    <lineage>
        <taxon>Bacteria</taxon>
        <taxon>Pseudomonadati</taxon>
        <taxon>Pseudomonadota</taxon>
        <taxon>Betaproteobacteria</taxon>
        <taxon>Nitrosomonadales</taxon>
        <taxon>Sterolibacteriaceae</taxon>
        <taxon>Sterolibacterium</taxon>
    </lineage>
</organism>
<dbReference type="InterPro" id="IPR018212">
    <property type="entry name" value="Na/solute_symporter_CS"/>
</dbReference>
<dbReference type="GO" id="GO:0006814">
    <property type="term" value="P:sodium ion transport"/>
    <property type="evidence" value="ECO:0007669"/>
    <property type="project" value="UniProtKB-KW"/>
</dbReference>
<keyword evidence="12" id="KW-1185">Reference proteome</keyword>
<dbReference type="PANTHER" id="PTHR48086:SF7">
    <property type="entry name" value="SODIUM-SOLUTE SYMPORTER-RELATED"/>
    <property type="match status" value="1"/>
</dbReference>
<keyword evidence="5" id="KW-0812">Transmembrane</keyword>